<gene>
    <name evidence="2" type="ORF">FPZ42_01200</name>
</gene>
<dbReference type="AlphaFoldDB" id="A0A563U945"/>
<keyword evidence="3" id="KW-1185">Reference proteome</keyword>
<comment type="caution">
    <text evidence="2">The sequence shown here is derived from an EMBL/GenBank/DDBJ whole genome shotgun (WGS) entry which is preliminary data.</text>
</comment>
<evidence type="ECO:0000313" key="2">
    <source>
        <dbReference type="EMBL" id="TWR27858.1"/>
    </source>
</evidence>
<name>A0A563U945_9SPHI</name>
<proteinExistence type="predicted"/>
<keyword evidence="1" id="KW-0812">Transmembrane</keyword>
<feature type="transmembrane region" description="Helical" evidence="1">
    <location>
        <begin position="20"/>
        <end position="38"/>
    </location>
</feature>
<feature type="transmembrane region" description="Helical" evidence="1">
    <location>
        <begin position="45"/>
        <end position="65"/>
    </location>
</feature>
<keyword evidence="1" id="KW-0472">Membrane</keyword>
<dbReference type="EMBL" id="VOEI01000001">
    <property type="protein sequence ID" value="TWR27858.1"/>
    <property type="molecule type" value="Genomic_DNA"/>
</dbReference>
<reference evidence="2 3" key="1">
    <citation type="submission" date="2019-07" db="EMBL/GenBank/DDBJ databases">
        <authorList>
            <person name="Kim J."/>
        </authorList>
    </citation>
    <scope>NUCLEOTIDE SEQUENCE [LARGE SCALE GENOMIC DNA]</scope>
    <source>
        <strain evidence="2 3">MJ1a</strain>
    </source>
</reference>
<sequence>MISSILKIDIEPPTFDSLMYFDAAVVLFGGLVFGYLLRRQGDKKLGWVMTILNLVLTPWFIWRALP</sequence>
<keyword evidence="1" id="KW-1133">Transmembrane helix</keyword>
<dbReference type="Proteomes" id="UP000318010">
    <property type="component" value="Unassembled WGS sequence"/>
</dbReference>
<organism evidence="2 3">
    <name type="scientific">Mucilaginibacter achroorhodeus</name>
    <dbReference type="NCBI Taxonomy" id="2599294"/>
    <lineage>
        <taxon>Bacteria</taxon>
        <taxon>Pseudomonadati</taxon>
        <taxon>Bacteroidota</taxon>
        <taxon>Sphingobacteriia</taxon>
        <taxon>Sphingobacteriales</taxon>
        <taxon>Sphingobacteriaceae</taxon>
        <taxon>Mucilaginibacter</taxon>
    </lineage>
</organism>
<evidence type="ECO:0000256" key="1">
    <source>
        <dbReference type="SAM" id="Phobius"/>
    </source>
</evidence>
<protein>
    <submittedName>
        <fullName evidence="2">Uncharacterized protein</fullName>
    </submittedName>
</protein>
<evidence type="ECO:0000313" key="3">
    <source>
        <dbReference type="Proteomes" id="UP000318010"/>
    </source>
</evidence>
<dbReference type="RefSeq" id="WP_146268672.1">
    <property type="nucleotide sequence ID" value="NZ_VOEI01000001.1"/>
</dbReference>
<accession>A0A563U945</accession>